<dbReference type="Pfam" id="PF00149">
    <property type="entry name" value="Metallophos"/>
    <property type="match status" value="1"/>
</dbReference>
<organism evidence="4 5">
    <name type="scientific">Tritrichomonas musculus</name>
    <dbReference type="NCBI Taxonomy" id="1915356"/>
    <lineage>
        <taxon>Eukaryota</taxon>
        <taxon>Metamonada</taxon>
        <taxon>Parabasalia</taxon>
        <taxon>Tritrichomonadida</taxon>
        <taxon>Tritrichomonadidae</taxon>
        <taxon>Tritrichomonas</taxon>
    </lineage>
</organism>
<evidence type="ECO:0000259" key="3">
    <source>
        <dbReference type="PROSITE" id="PS00125"/>
    </source>
</evidence>
<keyword evidence="1" id="KW-0378">Hydrolase</keyword>
<dbReference type="InterPro" id="IPR004843">
    <property type="entry name" value="Calcineurin-like_PHP"/>
</dbReference>
<dbReference type="PANTHER" id="PTHR11668">
    <property type="entry name" value="SERINE/THREONINE PROTEIN PHOSPHATASE"/>
    <property type="match status" value="1"/>
</dbReference>
<feature type="compositionally biased region" description="Polar residues" evidence="2">
    <location>
        <begin position="534"/>
        <end position="545"/>
    </location>
</feature>
<dbReference type="EC" id="3.1.3.16" evidence="1"/>
<comment type="catalytic activity">
    <reaction evidence="1">
        <text>O-phospho-L-threonyl-[protein] + H2O = L-threonyl-[protein] + phosphate</text>
        <dbReference type="Rhea" id="RHEA:47004"/>
        <dbReference type="Rhea" id="RHEA-COMP:11060"/>
        <dbReference type="Rhea" id="RHEA-COMP:11605"/>
        <dbReference type="ChEBI" id="CHEBI:15377"/>
        <dbReference type="ChEBI" id="CHEBI:30013"/>
        <dbReference type="ChEBI" id="CHEBI:43474"/>
        <dbReference type="ChEBI" id="CHEBI:61977"/>
        <dbReference type="EC" id="3.1.3.16"/>
    </reaction>
</comment>
<dbReference type="Proteomes" id="UP001470230">
    <property type="component" value="Unassembled WGS sequence"/>
</dbReference>
<evidence type="ECO:0000313" key="4">
    <source>
        <dbReference type="EMBL" id="KAK8842096.1"/>
    </source>
</evidence>
<proteinExistence type="inferred from homology"/>
<reference evidence="4 5" key="1">
    <citation type="submission" date="2024-04" db="EMBL/GenBank/DDBJ databases">
        <title>Tritrichomonas musculus Genome.</title>
        <authorList>
            <person name="Alves-Ferreira E."/>
            <person name="Grigg M."/>
            <person name="Lorenzi H."/>
            <person name="Galac M."/>
        </authorList>
    </citation>
    <scope>NUCLEOTIDE SEQUENCE [LARGE SCALE GENOMIC DNA]</scope>
    <source>
        <strain evidence="4 5">EAF2021</strain>
    </source>
</reference>
<dbReference type="InterPro" id="IPR006186">
    <property type="entry name" value="Ser/Thr-sp_prot-phosphatase"/>
</dbReference>
<evidence type="ECO:0000313" key="5">
    <source>
        <dbReference type="Proteomes" id="UP001470230"/>
    </source>
</evidence>
<dbReference type="PANTHER" id="PTHR11668:SF494">
    <property type="entry name" value="PROTEIN PHOSPHATASE, PUTATIVE-RELATED"/>
    <property type="match status" value="1"/>
</dbReference>
<evidence type="ECO:0000256" key="1">
    <source>
        <dbReference type="RuleBase" id="RU004273"/>
    </source>
</evidence>
<comment type="caution">
    <text evidence="4">The sequence shown here is derived from an EMBL/GenBank/DDBJ whole genome shotgun (WGS) entry which is preliminary data.</text>
</comment>
<dbReference type="Gene3D" id="3.60.21.10">
    <property type="match status" value="1"/>
</dbReference>
<feature type="region of interest" description="Disordered" evidence="2">
    <location>
        <begin position="534"/>
        <end position="559"/>
    </location>
</feature>
<keyword evidence="5" id="KW-1185">Reference proteome</keyword>
<gene>
    <name evidence="4" type="ORF">M9Y10_026320</name>
</gene>
<feature type="domain" description="Serine/threonine specific protein phosphatases" evidence="3">
    <location>
        <begin position="129"/>
        <end position="134"/>
    </location>
</feature>
<evidence type="ECO:0000256" key="2">
    <source>
        <dbReference type="SAM" id="MobiDB-lite"/>
    </source>
</evidence>
<dbReference type="InterPro" id="IPR029052">
    <property type="entry name" value="Metallo-depent_PP-like"/>
</dbReference>
<dbReference type="PRINTS" id="PR00114">
    <property type="entry name" value="STPHPHTASE"/>
</dbReference>
<dbReference type="InterPro" id="IPR050341">
    <property type="entry name" value="PP1_catalytic_subunit"/>
</dbReference>
<sequence length="559" mass="63149">MTDLASYIYSTYSTIFKLSTEEILHVGFHSIDGNPIPSFDQELLINLCSEAKSLFEKEENILEIDGDVVVVGDIHGSLHDLLRILKNIEMDRFKVLFLGDYVDRGCFSLECITILFTLKILYPNKYFLLRGNHEFDSMCSQYGFRKEILTYHNPKGASKSQTMPNLETLSYDATDPNVLGNKEIIKDLLSNDSSEAYYSEHNYLHCYKYSEKLYKAFIDVFSYLPIAAILNNTSICIHGGISPSLHKISSIKTNIQRPIYDFDDNKLLCDMLWGDPSHKTTDISQLFHENPRGRGKLFTGIAISDFLKGNNLKRLIRGHECVINGIENRFNEKSITVFSASSYNKDLRNSSGILKVYKNDDVLEPVSYPPFEHLAKVDASYFKVQAYYEHSITKPIFSVSTSRTPLVNNEMMVPLSQTKSDVIFQNQNNCVYNNDRVSMNNSQVVIGCPVSSSALKLYNMPNGSRMSLNRKSKFLPKTGRMNTCFVFNTGIKQKISAGNSVGQVPIVSAYPKRHMSFQSPSGQETLIDDGNVSNISNEDQVQPSKVDSILPKLIPKEEA</sequence>
<dbReference type="EMBL" id="JAPFFF010000039">
    <property type="protein sequence ID" value="KAK8842096.1"/>
    <property type="molecule type" value="Genomic_DNA"/>
</dbReference>
<name>A0ABR2H7G0_9EUKA</name>
<dbReference type="SUPFAM" id="SSF56300">
    <property type="entry name" value="Metallo-dependent phosphatases"/>
    <property type="match status" value="1"/>
</dbReference>
<protein>
    <recommendedName>
        <fullName evidence="1">Serine/threonine-protein phosphatase</fullName>
        <ecNumber evidence="1">3.1.3.16</ecNumber>
    </recommendedName>
</protein>
<dbReference type="CDD" id="cd00144">
    <property type="entry name" value="MPP_PPP_family"/>
    <property type="match status" value="1"/>
</dbReference>
<dbReference type="PROSITE" id="PS00125">
    <property type="entry name" value="SER_THR_PHOSPHATASE"/>
    <property type="match status" value="1"/>
</dbReference>
<accession>A0ABR2H7G0</accession>
<dbReference type="SMART" id="SM00156">
    <property type="entry name" value="PP2Ac"/>
    <property type="match status" value="1"/>
</dbReference>
<comment type="similarity">
    <text evidence="1">Belongs to the PPP phosphatase family.</text>
</comment>